<evidence type="ECO:0000256" key="5">
    <source>
        <dbReference type="ARBA" id="ARBA00022833"/>
    </source>
</evidence>
<dbReference type="GO" id="GO:0016787">
    <property type="term" value="F:hydrolase activity"/>
    <property type="evidence" value="ECO:0007669"/>
    <property type="project" value="UniProtKB-KW"/>
</dbReference>
<evidence type="ECO:0000256" key="2">
    <source>
        <dbReference type="ARBA" id="ARBA00022722"/>
    </source>
</evidence>
<feature type="domain" description="Ribonuclease PIN" evidence="11">
    <location>
        <begin position="52"/>
        <end position="143"/>
    </location>
</feature>
<dbReference type="GO" id="GO:0030490">
    <property type="term" value="P:maturation of SSU-rRNA"/>
    <property type="evidence" value="ECO:0007669"/>
    <property type="project" value="TreeGrafter"/>
</dbReference>
<gene>
    <name evidence="12" type="ORF">B0T26DRAFT_672429</name>
</gene>
<evidence type="ECO:0000256" key="6">
    <source>
        <dbReference type="ARBA" id="ARBA00023242"/>
    </source>
</evidence>
<dbReference type="FunFam" id="3.40.50.1010:FF:000020">
    <property type="entry name" value="20S-pre-rRNA D-site endonuclease NOB1"/>
    <property type="match status" value="1"/>
</dbReference>
<dbReference type="InterPro" id="IPR014881">
    <property type="entry name" value="NOB1_Zn-bd"/>
</dbReference>
<evidence type="ECO:0000256" key="7">
    <source>
        <dbReference type="PIRNR" id="PIRNR037125"/>
    </source>
</evidence>
<dbReference type="Gene3D" id="6.20.210.10">
    <property type="entry name" value="Nin one binding (NOB1), Zn-ribbon-like"/>
    <property type="match status" value="1"/>
</dbReference>
<evidence type="ECO:0000313" key="12">
    <source>
        <dbReference type="EMBL" id="KAK0727810.1"/>
    </source>
</evidence>
<dbReference type="AlphaFoldDB" id="A0AA40B4Y0"/>
<dbReference type="Pfam" id="PF17146">
    <property type="entry name" value="PIN_6"/>
    <property type="match status" value="1"/>
</dbReference>
<accession>A0AA40B4Y0</accession>
<dbReference type="PIRSF" id="PIRSF037125">
    <property type="entry name" value="D-site_20S_pre-rRNA_nuclease"/>
    <property type="match status" value="1"/>
</dbReference>
<evidence type="ECO:0000259" key="10">
    <source>
        <dbReference type="Pfam" id="PF08772"/>
    </source>
</evidence>
<dbReference type="GeneID" id="85322718"/>
<dbReference type="InterPro" id="IPR017117">
    <property type="entry name" value="Nob1_euk"/>
</dbReference>
<evidence type="ECO:0000256" key="1">
    <source>
        <dbReference type="ARBA" id="ARBA00005858"/>
    </source>
</evidence>
<evidence type="ECO:0000256" key="9">
    <source>
        <dbReference type="SAM" id="MobiDB-lite"/>
    </source>
</evidence>
<feature type="binding site" evidence="8">
    <location>
        <position position="363"/>
    </location>
    <ligand>
        <name>Zn(2+)</name>
        <dbReference type="ChEBI" id="CHEBI:29105"/>
    </ligand>
</feature>
<name>A0AA40B4Y0_9PEZI</name>
<dbReference type="Gene3D" id="3.40.50.1010">
    <property type="entry name" value="5'-nuclease"/>
    <property type="match status" value="1"/>
</dbReference>
<dbReference type="GO" id="GO:0004521">
    <property type="term" value="F:RNA endonuclease activity"/>
    <property type="evidence" value="ECO:0007669"/>
    <property type="project" value="UniProtKB-UniRule"/>
</dbReference>
<feature type="region of interest" description="Disordered" evidence="9">
    <location>
        <begin position="219"/>
        <end position="302"/>
    </location>
</feature>
<evidence type="ECO:0000256" key="8">
    <source>
        <dbReference type="PIRSR" id="PIRSR037125-1"/>
    </source>
</evidence>
<dbReference type="InterPro" id="IPR033411">
    <property type="entry name" value="Ribonuclease_PIN"/>
</dbReference>
<evidence type="ECO:0000256" key="3">
    <source>
        <dbReference type="ARBA" id="ARBA00022723"/>
    </source>
</evidence>
<comment type="caution">
    <text evidence="12">The sequence shown here is derived from an EMBL/GenBank/DDBJ whole genome shotgun (WGS) entry which is preliminary data.</text>
</comment>
<feature type="domain" description="Nin one binding (NOB1) Zn-ribbon-like" evidence="10">
    <location>
        <begin position="338"/>
        <end position="409"/>
    </location>
</feature>
<dbReference type="GO" id="GO:0030688">
    <property type="term" value="C:preribosome, small subunit precursor"/>
    <property type="evidence" value="ECO:0007669"/>
    <property type="project" value="TreeGrafter"/>
</dbReference>
<evidence type="ECO:0000313" key="13">
    <source>
        <dbReference type="Proteomes" id="UP001172101"/>
    </source>
</evidence>
<comment type="subcellular location">
    <subcellularLocation>
        <location evidence="7">Nucleus</location>
        <location evidence="7">Nucleolus</location>
    </subcellularLocation>
</comment>
<dbReference type="Pfam" id="PF08772">
    <property type="entry name" value="Zn_ribbon_NOB1"/>
    <property type="match status" value="1"/>
</dbReference>
<dbReference type="PANTHER" id="PTHR12814">
    <property type="entry name" value="RNA-BINDING PROTEIN NOB1"/>
    <property type="match status" value="1"/>
</dbReference>
<dbReference type="SUPFAM" id="SSF144206">
    <property type="entry name" value="NOB1 zinc finger-like"/>
    <property type="match status" value="1"/>
</dbReference>
<dbReference type="CDD" id="cd09876">
    <property type="entry name" value="PIN_Nob1-like"/>
    <property type="match status" value="1"/>
</dbReference>
<feature type="compositionally biased region" description="Polar residues" evidence="9">
    <location>
        <begin position="176"/>
        <end position="188"/>
    </location>
</feature>
<keyword evidence="13" id="KW-1185">Reference proteome</keyword>
<dbReference type="GO" id="GO:0005737">
    <property type="term" value="C:cytoplasm"/>
    <property type="evidence" value="ECO:0007669"/>
    <property type="project" value="UniProtKB-ARBA"/>
</dbReference>
<feature type="compositionally biased region" description="Acidic residues" evidence="9">
    <location>
        <begin position="258"/>
        <end position="278"/>
    </location>
</feature>
<feature type="binding site" evidence="8">
    <location>
        <position position="348"/>
    </location>
    <ligand>
        <name>Zn(2+)</name>
        <dbReference type="ChEBI" id="CHEBI:29105"/>
    </ligand>
</feature>
<keyword evidence="4" id="KW-0378">Hydrolase</keyword>
<organism evidence="12 13">
    <name type="scientific">Lasiosphaeria miniovina</name>
    <dbReference type="NCBI Taxonomy" id="1954250"/>
    <lineage>
        <taxon>Eukaryota</taxon>
        <taxon>Fungi</taxon>
        <taxon>Dikarya</taxon>
        <taxon>Ascomycota</taxon>
        <taxon>Pezizomycotina</taxon>
        <taxon>Sordariomycetes</taxon>
        <taxon>Sordariomycetidae</taxon>
        <taxon>Sordariales</taxon>
        <taxon>Lasiosphaeriaceae</taxon>
        <taxon>Lasiosphaeria</taxon>
    </lineage>
</organism>
<feature type="region of interest" description="Disordered" evidence="9">
    <location>
        <begin position="157"/>
        <end position="188"/>
    </location>
</feature>
<keyword evidence="6 7" id="KW-0539">Nucleus</keyword>
<evidence type="ECO:0000259" key="11">
    <source>
        <dbReference type="Pfam" id="PF17146"/>
    </source>
</evidence>
<comment type="function">
    <text evidence="7">Required for the synthesis of 40S ribosome subunits. Has a role in processing 20S pre-rRNA into the mature 18S rRNA, where it is required for cleavage at the 3' end of the mature 18S rRNA (D-site). Accompanies the 20S pre-rRNA from the nucleus to the cytoplasm.</text>
</comment>
<feature type="binding site" evidence="8">
    <location>
        <position position="366"/>
    </location>
    <ligand>
        <name>Zn(2+)</name>
        <dbReference type="ChEBI" id="CHEBI:29105"/>
    </ligand>
</feature>
<dbReference type="InterPro" id="IPR036283">
    <property type="entry name" value="NOB1_Zf-like_sf"/>
</dbReference>
<dbReference type="GO" id="GO:0046872">
    <property type="term" value="F:metal ion binding"/>
    <property type="evidence" value="ECO:0007669"/>
    <property type="project" value="UniProtKB-UniRule"/>
</dbReference>
<dbReference type="PANTHER" id="PTHR12814:SF2">
    <property type="entry name" value="RNA-BINDING PROTEIN NOB1"/>
    <property type="match status" value="1"/>
</dbReference>
<comment type="similarity">
    <text evidence="1 7">Belongs to the NOB1 family.</text>
</comment>
<dbReference type="EMBL" id="JAUIRO010000002">
    <property type="protein sequence ID" value="KAK0727810.1"/>
    <property type="molecule type" value="Genomic_DNA"/>
</dbReference>
<feature type="region of interest" description="Disordered" evidence="9">
    <location>
        <begin position="461"/>
        <end position="489"/>
    </location>
</feature>
<keyword evidence="3 7" id="KW-0479">Metal-binding</keyword>
<dbReference type="Proteomes" id="UP001172101">
    <property type="component" value="Unassembled WGS sequence"/>
</dbReference>
<dbReference type="InterPro" id="IPR039907">
    <property type="entry name" value="NOB1"/>
</dbReference>
<dbReference type="GO" id="GO:0005730">
    <property type="term" value="C:nucleolus"/>
    <property type="evidence" value="ECO:0007669"/>
    <property type="project" value="UniProtKB-SubCell"/>
</dbReference>
<keyword evidence="5 7" id="KW-0862">Zinc</keyword>
<feature type="binding site" evidence="8">
    <location>
        <position position="351"/>
    </location>
    <ligand>
        <name>Zn(2+)</name>
        <dbReference type="ChEBI" id="CHEBI:29105"/>
    </ligand>
</feature>
<evidence type="ECO:0000256" key="4">
    <source>
        <dbReference type="ARBA" id="ARBA00022801"/>
    </source>
</evidence>
<protein>
    <recommendedName>
        <fullName evidence="7">20S-pre-rRNA D-site endonuclease NOB1</fullName>
    </recommendedName>
</protein>
<sequence length="489" mass="53058">MEQPATEPATEPVAQAVEVVNPAPATALGGSTHSTTSPIPAPATPAKAVHCLVLDANAIIKNDPTVSTLIAQADELYTIPAVVAEIRDEATRSRFEITLRPFLKIRTPRPESVQFVTSFARRTGDLQVLSAPDLHLLALTYDLELEKNGGDWRLRREPNQKTINGKPPGAVEAAQEGQSTTAEEVGTATEQLETGAEIAKEVDSSVAVEDKLEAAAEVNDALAEPKEEASEASVQATTNELEEKLEDLDLSGQVSEDAAVDAPEEVEGSGSESEENDGAGEWITPSNIKKHQARENTHKAPQPIQRTLKAALITADMAMRHVALRINLNLLDTGFSRITYLKTWVLRCHGCWKVCKDMSKQFCPSCGQPTLTRVSCSTDASGNFKLHLKQNFQYNNRGNVYSIPKPTHGSASGKLANVKGGGKQGWGSQLILAEDQKEYSKILEEDRRTRYRDLMDEDYLPSILTGSRNSGHGRPKVGAPRNVNANKRG</sequence>
<keyword evidence="2" id="KW-0540">Nuclease</keyword>
<proteinExistence type="inferred from homology"/>
<reference evidence="12" key="1">
    <citation type="submission" date="2023-06" db="EMBL/GenBank/DDBJ databases">
        <title>Genome-scale phylogeny and comparative genomics of the fungal order Sordariales.</title>
        <authorList>
            <consortium name="Lawrence Berkeley National Laboratory"/>
            <person name="Hensen N."/>
            <person name="Bonometti L."/>
            <person name="Westerberg I."/>
            <person name="Brannstrom I.O."/>
            <person name="Guillou S."/>
            <person name="Cros-Aarteil S."/>
            <person name="Calhoun S."/>
            <person name="Haridas S."/>
            <person name="Kuo A."/>
            <person name="Mondo S."/>
            <person name="Pangilinan J."/>
            <person name="Riley R."/>
            <person name="LaButti K."/>
            <person name="Andreopoulos B."/>
            <person name="Lipzen A."/>
            <person name="Chen C."/>
            <person name="Yanf M."/>
            <person name="Daum C."/>
            <person name="Ng V."/>
            <person name="Clum A."/>
            <person name="Steindorff A."/>
            <person name="Ohm R."/>
            <person name="Martin F."/>
            <person name="Silar P."/>
            <person name="Natvig D."/>
            <person name="Lalanne C."/>
            <person name="Gautier V."/>
            <person name="Ament-velasquez S.L."/>
            <person name="Kruys A."/>
            <person name="Hutchinson M.I."/>
            <person name="Powell A.J."/>
            <person name="Barry K."/>
            <person name="Miller A.N."/>
            <person name="Grigoriev I.V."/>
            <person name="Debuchy R."/>
            <person name="Gladieux P."/>
            <person name="Thoren M.H."/>
            <person name="Johannesson H."/>
        </authorList>
    </citation>
    <scope>NUCLEOTIDE SEQUENCE</scope>
    <source>
        <strain evidence="12">SMH2392-1A</strain>
    </source>
</reference>
<dbReference type="RefSeq" id="XP_060300665.1">
    <property type="nucleotide sequence ID" value="XM_060439448.1"/>
</dbReference>